<evidence type="ECO:0000256" key="5">
    <source>
        <dbReference type="ARBA" id="ARBA00022643"/>
    </source>
</evidence>
<keyword evidence="6" id="KW-0274">FAD</keyword>
<dbReference type="PROSITE" id="PS51384">
    <property type="entry name" value="FAD_FR"/>
    <property type="match status" value="1"/>
</dbReference>
<evidence type="ECO:0000256" key="9">
    <source>
        <dbReference type="ARBA" id="ARBA00023192"/>
    </source>
</evidence>
<dbReference type="Pfam" id="PF00667">
    <property type="entry name" value="FAD_binding_1"/>
    <property type="match status" value="1"/>
</dbReference>
<accession>A0A512MEX8</accession>
<protein>
    <recommendedName>
        <fullName evidence="3">assimilatory sulfite reductase (NADPH)</fullName>
        <ecNumber evidence="3">1.8.1.2</ecNumber>
    </recommendedName>
</protein>
<comment type="cofactor">
    <cofactor evidence="1">
        <name>FMN</name>
        <dbReference type="ChEBI" id="CHEBI:58210"/>
    </cofactor>
</comment>
<dbReference type="CDD" id="cd06199">
    <property type="entry name" value="SiR"/>
    <property type="match status" value="1"/>
</dbReference>
<dbReference type="InterPro" id="IPR001709">
    <property type="entry name" value="Flavoprot_Pyr_Nucl_cyt_Rdtase"/>
</dbReference>
<evidence type="ECO:0000256" key="4">
    <source>
        <dbReference type="ARBA" id="ARBA00022630"/>
    </source>
</evidence>
<dbReference type="InterPro" id="IPR003097">
    <property type="entry name" value="CysJ-like_FAD-binding"/>
</dbReference>
<reference evidence="12 13" key="1">
    <citation type="submission" date="2019-07" db="EMBL/GenBank/DDBJ databases">
        <title>Whole genome shotgun sequence of Brevifollis gellanilyticus NBRC 108608.</title>
        <authorList>
            <person name="Hosoyama A."/>
            <person name="Uohara A."/>
            <person name="Ohji S."/>
            <person name="Ichikawa N."/>
        </authorList>
    </citation>
    <scope>NUCLEOTIDE SEQUENCE [LARGE SCALE GENOMIC DNA]</scope>
    <source>
        <strain evidence="12 13">NBRC 108608</strain>
    </source>
</reference>
<dbReference type="InterPro" id="IPR001433">
    <property type="entry name" value="OxRdtase_FAD/NAD-bd"/>
</dbReference>
<keyword evidence="5" id="KW-0288">FMN</keyword>
<evidence type="ECO:0000256" key="3">
    <source>
        <dbReference type="ARBA" id="ARBA00012604"/>
    </source>
</evidence>
<dbReference type="Gene3D" id="3.40.50.80">
    <property type="entry name" value="Nucleotide-binding domain of ferredoxin-NADP reductase (FNR) module"/>
    <property type="match status" value="1"/>
</dbReference>
<dbReference type="GO" id="GO:0004783">
    <property type="term" value="F:sulfite reductase (NADPH) activity"/>
    <property type="evidence" value="ECO:0007669"/>
    <property type="project" value="UniProtKB-EC"/>
</dbReference>
<dbReference type="OrthoDB" id="9789468at2"/>
<dbReference type="PRINTS" id="PR00371">
    <property type="entry name" value="FPNCR"/>
</dbReference>
<evidence type="ECO:0000256" key="8">
    <source>
        <dbReference type="ARBA" id="ARBA00023002"/>
    </source>
</evidence>
<dbReference type="InterPro" id="IPR023173">
    <property type="entry name" value="NADPH_Cyt_P450_Rdtase_alpha"/>
</dbReference>
<dbReference type="PANTHER" id="PTHR19384">
    <property type="entry name" value="NITRIC OXIDE SYNTHASE-RELATED"/>
    <property type="match status" value="1"/>
</dbReference>
<keyword evidence="4" id="KW-0285">Flavoprotein</keyword>
<evidence type="ECO:0000313" key="12">
    <source>
        <dbReference type="EMBL" id="GEP45297.1"/>
    </source>
</evidence>
<gene>
    <name evidence="12" type="ORF">BGE01nite_45880</name>
</gene>
<dbReference type="FunFam" id="3.40.50.80:FF:000001">
    <property type="entry name" value="NADPH--cytochrome P450 reductase 1"/>
    <property type="match status" value="1"/>
</dbReference>
<comment type="caution">
    <text evidence="12">The sequence shown here is derived from an EMBL/GenBank/DDBJ whole genome shotgun (WGS) entry which is preliminary data.</text>
</comment>
<dbReference type="AlphaFoldDB" id="A0A512MEX8"/>
<sequence length="388" mass="43464">MSTEAAAGKPVYNVKNPFIARVMKAHDISDPDAPKNTRHYEIDLEGGELEYLPGDSLAVQPTNDPALVDDTLKALGFTGEEIVKHPKNATDVPIRQALTEASLITEIDNKLIKAIIEKTGGNTALAGLLEPDRKEDLKSYLWGRFVVDLLLENPTAKFEPQEFIATQKKLNIRLYSISSSQKAHPKEVHLTIATVRYKSHGRERGGVCSTFLADRVHVGETLIPVFVNHGKGFRLPDPNEETPIIMIGPGTGIAPFRAFLQERRATAAKGKAWLFFGEVSEKTCFFYKDEFENWLANETLTKLTTAWSRDQAEKIYVQHKMLENSSEIYEWLQQGAIVYVCGDAARMAVDVDKALHTILEKEGGKSPEEAIAWMAAFKEAKRYRRDVY</sequence>
<dbReference type="GO" id="GO:0050660">
    <property type="term" value="F:flavin adenine dinucleotide binding"/>
    <property type="evidence" value="ECO:0007669"/>
    <property type="project" value="TreeGrafter"/>
</dbReference>
<evidence type="ECO:0000256" key="2">
    <source>
        <dbReference type="ARBA" id="ARBA00001974"/>
    </source>
</evidence>
<keyword evidence="13" id="KW-1185">Reference proteome</keyword>
<dbReference type="GO" id="GO:0010181">
    <property type="term" value="F:FMN binding"/>
    <property type="evidence" value="ECO:0007669"/>
    <property type="project" value="TreeGrafter"/>
</dbReference>
<evidence type="ECO:0000256" key="10">
    <source>
        <dbReference type="ARBA" id="ARBA00052219"/>
    </source>
</evidence>
<evidence type="ECO:0000313" key="13">
    <source>
        <dbReference type="Proteomes" id="UP000321577"/>
    </source>
</evidence>
<name>A0A512MEX8_9BACT</name>
<organism evidence="12 13">
    <name type="scientific">Brevifollis gellanilyticus</name>
    <dbReference type="NCBI Taxonomy" id="748831"/>
    <lineage>
        <taxon>Bacteria</taxon>
        <taxon>Pseudomonadati</taxon>
        <taxon>Verrucomicrobiota</taxon>
        <taxon>Verrucomicrobiia</taxon>
        <taxon>Verrucomicrobiales</taxon>
        <taxon>Verrucomicrobiaceae</taxon>
    </lineage>
</organism>
<keyword evidence="7" id="KW-0521">NADP</keyword>
<feature type="domain" description="FAD-binding FR-type" evidence="11">
    <location>
        <begin position="15"/>
        <end position="236"/>
    </location>
</feature>
<dbReference type="InterPro" id="IPR017927">
    <property type="entry name" value="FAD-bd_FR_type"/>
</dbReference>
<dbReference type="Gene3D" id="1.20.990.10">
    <property type="entry name" value="NADPH-cytochrome p450 Reductase, Chain A, domain 3"/>
    <property type="match status" value="1"/>
</dbReference>
<dbReference type="Gene3D" id="2.40.30.10">
    <property type="entry name" value="Translation factors"/>
    <property type="match status" value="1"/>
</dbReference>
<dbReference type="SUPFAM" id="SSF52343">
    <property type="entry name" value="Ferredoxin reductase-like, C-terminal NADP-linked domain"/>
    <property type="match status" value="1"/>
</dbReference>
<evidence type="ECO:0000256" key="7">
    <source>
        <dbReference type="ARBA" id="ARBA00022857"/>
    </source>
</evidence>
<dbReference type="GO" id="GO:0019344">
    <property type="term" value="P:cysteine biosynthetic process"/>
    <property type="evidence" value="ECO:0007669"/>
    <property type="project" value="UniProtKB-KW"/>
</dbReference>
<keyword evidence="8" id="KW-0560">Oxidoreductase</keyword>
<dbReference type="InterPro" id="IPR017938">
    <property type="entry name" value="Riboflavin_synthase-like_b-brl"/>
</dbReference>
<comment type="cofactor">
    <cofactor evidence="2">
        <name>FAD</name>
        <dbReference type="ChEBI" id="CHEBI:57692"/>
    </cofactor>
</comment>
<dbReference type="RefSeq" id="WP_146854054.1">
    <property type="nucleotide sequence ID" value="NZ_BKAG01000046.1"/>
</dbReference>
<evidence type="ECO:0000259" key="11">
    <source>
        <dbReference type="PROSITE" id="PS51384"/>
    </source>
</evidence>
<comment type="catalytic activity">
    <reaction evidence="10">
        <text>hydrogen sulfide + 3 NADP(+) + 3 H2O = sulfite + 3 NADPH + 4 H(+)</text>
        <dbReference type="Rhea" id="RHEA:13801"/>
        <dbReference type="ChEBI" id="CHEBI:15377"/>
        <dbReference type="ChEBI" id="CHEBI:15378"/>
        <dbReference type="ChEBI" id="CHEBI:17359"/>
        <dbReference type="ChEBI" id="CHEBI:29919"/>
        <dbReference type="ChEBI" id="CHEBI:57783"/>
        <dbReference type="ChEBI" id="CHEBI:58349"/>
        <dbReference type="EC" id="1.8.1.2"/>
    </reaction>
</comment>
<evidence type="ECO:0000256" key="1">
    <source>
        <dbReference type="ARBA" id="ARBA00001917"/>
    </source>
</evidence>
<dbReference type="EC" id="1.8.1.2" evidence="3"/>
<dbReference type="PANTHER" id="PTHR19384:SF128">
    <property type="entry name" value="NADPH OXIDOREDUCTASE A"/>
    <property type="match status" value="1"/>
</dbReference>
<dbReference type="SUPFAM" id="SSF63380">
    <property type="entry name" value="Riboflavin synthase domain-like"/>
    <property type="match status" value="1"/>
</dbReference>
<dbReference type="GO" id="GO:0005829">
    <property type="term" value="C:cytosol"/>
    <property type="evidence" value="ECO:0007669"/>
    <property type="project" value="TreeGrafter"/>
</dbReference>
<dbReference type="Pfam" id="PF00175">
    <property type="entry name" value="NAD_binding_1"/>
    <property type="match status" value="1"/>
</dbReference>
<evidence type="ECO:0000256" key="6">
    <source>
        <dbReference type="ARBA" id="ARBA00022827"/>
    </source>
</evidence>
<dbReference type="Proteomes" id="UP000321577">
    <property type="component" value="Unassembled WGS sequence"/>
</dbReference>
<dbReference type="EMBL" id="BKAG01000046">
    <property type="protein sequence ID" value="GEP45297.1"/>
    <property type="molecule type" value="Genomic_DNA"/>
</dbReference>
<dbReference type="InterPro" id="IPR039261">
    <property type="entry name" value="FNR_nucleotide-bd"/>
</dbReference>
<keyword evidence="9" id="KW-0198">Cysteine biosynthesis</keyword>
<proteinExistence type="predicted"/>
<keyword evidence="9" id="KW-0028">Amino-acid biosynthesis</keyword>